<feature type="compositionally biased region" description="Basic and acidic residues" evidence="2">
    <location>
        <begin position="1375"/>
        <end position="1429"/>
    </location>
</feature>
<feature type="transmembrane region" description="Helical" evidence="3">
    <location>
        <begin position="150"/>
        <end position="171"/>
    </location>
</feature>
<keyword evidence="3" id="KW-0472">Membrane</keyword>
<dbReference type="KEGG" id="rml:FF011L_28930"/>
<feature type="region of interest" description="Disordered" evidence="2">
    <location>
        <begin position="1771"/>
        <end position="1808"/>
    </location>
</feature>
<feature type="coiled-coil region" evidence="1">
    <location>
        <begin position="1051"/>
        <end position="1104"/>
    </location>
</feature>
<evidence type="ECO:0000313" key="5">
    <source>
        <dbReference type="Proteomes" id="UP000320672"/>
    </source>
</evidence>
<feature type="compositionally biased region" description="Polar residues" evidence="2">
    <location>
        <begin position="1793"/>
        <end position="1807"/>
    </location>
</feature>
<dbReference type="RefSeq" id="WP_145352150.1">
    <property type="nucleotide sequence ID" value="NZ_CP036262.1"/>
</dbReference>
<feature type="compositionally biased region" description="Low complexity" evidence="2">
    <location>
        <begin position="1629"/>
        <end position="1644"/>
    </location>
</feature>
<feature type="compositionally biased region" description="Low complexity" evidence="2">
    <location>
        <begin position="1681"/>
        <end position="1708"/>
    </location>
</feature>
<evidence type="ECO:0000256" key="1">
    <source>
        <dbReference type="SAM" id="Coils"/>
    </source>
</evidence>
<feature type="compositionally biased region" description="Basic and acidic residues" evidence="2">
    <location>
        <begin position="1728"/>
        <end position="1740"/>
    </location>
</feature>
<feature type="region of interest" description="Disordered" evidence="2">
    <location>
        <begin position="1367"/>
        <end position="1481"/>
    </location>
</feature>
<evidence type="ECO:0000256" key="2">
    <source>
        <dbReference type="SAM" id="MobiDB-lite"/>
    </source>
</evidence>
<feature type="region of interest" description="Disordered" evidence="2">
    <location>
        <begin position="1681"/>
        <end position="1753"/>
    </location>
</feature>
<gene>
    <name evidence="4" type="ORF">FF011L_28930</name>
</gene>
<sequence>MSTRLDPTIADKLAQFKRRRQRLILARGICAGIAALLACMFVVALLDWYWLLDDRLRWGLSGAAYSIALMTFWIVSLRKVITAPAIEDVATQIESAEPVLRENLLSAVELANDDPDAIHDSPLFRQLLQGKVAQQIQNVEMTALLPYKLVAKWIAATAAMIGILLLLLIGGGGRFRQLATRAILPGANIARVSRIHVEILEPNPPSLVVAEDETVAIAVRISGGKVREVLLETFSDSEGTTQQPMAMRDESQFVANLHVVEGAIEYRILAGDAVTERYRIESIPRPRVESFEKEYAYPEYSQLPNKVVKEANGDLIALQGTKAHLTIDVDQTVTQAELRLDLADEEETKVIPLKLVDSNTEQGRRWETDLAVETAGIYRVHLFSEHSQLENRFSPRYEIQPQPDTIPRVGFIDQNEGTLLLPPNDILALEGIAEDDLPLNDLQQQISVNGEEWLSVPLKATAVDGTKGQQINAQWKWDLVRHNLKTGDQVMTQLVATDRKGNQGKSVPLRILVAAPDFDPERHSVMKTKTSLLPSLDRFAQLLAEQFVTAKEILEGLSESENVSDLSLQDREILIDLAAKQKEQARLLFAETKAIEKQMPAGADAYDLDLTGRVIARIQQEHSSTPAYLIQAMETGEDVEQFRKDVTELQKAFEKTASDAENTAKHYRALAAHNVMIAIASDLDALLLQQKLIVDSPTQTWERLLRQETIVVNQLQALETLVRDHRTNVPDYLSSTLNNLIRWSETQRDRIQLVSESEDQLPQLQEASKYLLGQLTDTQRMNDQRLTSLLTTARRDLSNRAGSLYSPIYELARSTEQENRLVFKASQSPDSQESASLISEAERYSAATELKHAFSIDQLTSRRELTQARSDADLQYAADAGLTQRAVDSLLGLHQQASQTESTIPANLLEVAPAYRILEAGHQLVAVKDALETLLNQERWGSQNLKAAFDHPRQWGVILQGLELTSRRMREAQIDSERSRTIDQLRWSESVRNTTRKIMDRNHERDAMVSAAHELVVVRDTVKTVLEELQPQMAEARAIIAKFSPTISQMAQQAADQLRLLEEKSTELADAVEAPDPTETDQPLEQIKEQQSQINQQIADLFEALIEEANSQDLLDADQRERARDADDSIAMIKEPAVQMNRSLEEAVANAPPETLAKELSEAAEDQEKTAQALEQVANHFERLETGDDIAESRAALRESEREMQLASNIEQQYNKAEQIDRLTSKSAAQLLADLEQELATNPAMQQALSELSQKTLEESKNALELATEDEHRLQLENERSDLAFNAQKKAIAQEIQKLAKSASTLSESLVAQAEQSASIGKSETASESIEQARATLADLAEKAAKASDQMLLEDMAQTANETQASLRQANEMLGRAKKETNQAKNEEVHETEEERAKQQKDSEQRDDRFRQQQKRIANDLVKRAEQQKRVTTQNLKNATSSFKKTQQSVEKAQADLAKKPKDSSRQSNLDRQKSRAETEQLKVEIATKADKLAAEDVAEAKDNLDQINRKSKPKLDAKNPATQLADNYLEDALKVAADLNRSADEIEKAIGIEDQLTPTKDQLVNAERQQESITTDVQQAAENVQRVARHERRLEKGTVSKALQAVAEGISKVAKEETNTASDRLNEAAEAAGASEAGESQAADSTRSRKAQDALKAAESALANQANGLNDVLEPLAAAAEAAQATAAQSAEGSAAQPAEGSAAQPSEASANKQNGEGGPAAFSPEEMARAERLARTLDDLDQQSANATSAELAAQTVGQLDSLTAIANSQRSEQVQARQQIQQQVAEAMGTESSQTPGATGTTSEFKVLALDRSDDKAWGKLRDQSAKDLAKGETTEVSEEYRKSVDTYFKVLAERGRQK</sequence>
<dbReference type="EMBL" id="CP036262">
    <property type="protein sequence ID" value="QDS94115.1"/>
    <property type="molecule type" value="Genomic_DNA"/>
</dbReference>
<feature type="compositionally biased region" description="Basic and acidic residues" evidence="2">
    <location>
        <begin position="1453"/>
        <end position="1481"/>
    </location>
</feature>
<evidence type="ECO:0000256" key="3">
    <source>
        <dbReference type="SAM" id="Phobius"/>
    </source>
</evidence>
<keyword evidence="1" id="KW-0175">Coiled coil</keyword>
<proteinExistence type="predicted"/>
<feature type="transmembrane region" description="Helical" evidence="3">
    <location>
        <begin position="56"/>
        <end position="75"/>
    </location>
</feature>
<dbReference type="Proteomes" id="UP000320672">
    <property type="component" value="Chromosome"/>
</dbReference>
<reference evidence="4 5" key="1">
    <citation type="submission" date="2019-02" db="EMBL/GenBank/DDBJ databases">
        <title>Deep-cultivation of Planctomycetes and their phenomic and genomic characterization uncovers novel biology.</title>
        <authorList>
            <person name="Wiegand S."/>
            <person name="Jogler M."/>
            <person name="Boedeker C."/>
            <person name="Pinto D."/>
            <person name="Vollmers J."/>
            <person name="Rivas-Marin E."/>
            <person name="Kohn T."/>
            <person name="Peeters S.H."/>
            <person name="Heuer A."/>
            <person name="Rast P."/>
            <person name="Oberbeckmann S."/>
            <person name="Bunk B."/>
            <person name="Jeske O."/>
            <person name="Meyerdierks A."/>
            <person name="Storesund J.E."/>
            <person name="Kallscheuer N."/>
            <person name="Luecker S."/>
            <person name="Lage O.M."/>
            <person name="Pohl T."/>
            <person name="Merkel B.J."/>
            <person name="Hornburger P."/>
            <person name="Mueller R.-W."/>
            <person name="Bruemmer F."/>
            <person name="Labrenz M."/>
            <person name="Spormann A.M."/>
            <person name="Op den Camp H."/>
            <person name="Overmann J."/>
            <person name="Amann R."/>
            <person name="Jetten M.S.M."/>
            <person name="Mascher T."/>
            <person name="Medema M.H."/>
            <person name="Devos D.P."/>
            <person name="Kaster A.-K."/>
            <person name="Ovreas L."/>
            <person name="Rohde M."/>
            <person name="Galperin M.Y."/>
            <person name="Jogler C."/>
        </authorList>
    </citation>
    <scope>NUCLEOTIDE SEQUENCE [LARGE SCALE GENOMIC DNA]</scope>
    <source>
        <strain evidence="4 5">FF011L</strain>
    </source>
</reference>
<keyword evidence="3" id="KW-1133">Transmembrane helix</keyword>
<dbReference type="OrthoDB" id="219309at2"/>
<organism evidence="4 5">
    <name type="scientific">Roseimaritima multifibrata</name>
    <dbReference type="NCBI Taxonomy" id="1930274"/>
    <lineage>
        <taxon>Bacteria</taxon>
        <taxon>Pseudomonadati</taxon>
        <taxon>Planctomycetota</taxon>
        <taxon>Planctomycetia</taxon>
        <taxon>Pirellulales</taxon>
        <taxon>Pirellulaceae</taxon>
        <taxon>Roseimaritima</taxon>
    </lineage>
</organism>
<feature type="coiled-coil region" evidence="1">
    <location>
        <begin position="1530"/>
        <end position="1584"/>
    </location>
</feature>
<accession>A0A517MGW3</accession>
<evidence type="ECO:0000313" key="4">
    <source>
        <dbReference type="EMBL" id="QDS94115.1"/>
    </source>
</evidence>
<feature type="compositionally biased region" description="Polar residues" evidence="2">
    <location>
        <begin position="1430"/>
        <end position="1451"/>
    </location>
</feature>
<feature type="region of interest" description="Disordered" evidence="2">
    <location>
        <begin position="1615"/>
        <end position="1658"/>
    </location>
</feature>
<name>A0A517MGW3_9BACT</name>
<keyword evidence="3" id="KW-0812">Transmembrane</keyword>
<feature type="coiled-coil region" evidence="1">
    <location>
        <begin position="1157"/>
        <end position="1210"/>
    </location>
</feature>
<protein>
    <submittedName>
        <fullName evidence="4">Uncharacterized protein</fullName>
    </submittedName>
</protein>
<feature type="transmembrane region" description="Helical" evidence="3">
    <location>
        <begin position="24"/>
        <end position="50"/>
    </location>
</feature>
<feature type="compositionally biased region" description="Low complexity" evidence="2">
    <location>
        <begin position="1771"/>
        <end position="1789"/>
    </location>
</feature>
<keyword evidence="5" id="KW-1185">Reference proteome</keyword>